<accession>X1TF19</accession>
<dbReference type="Gene3D" id="1.50.10.10">
    <property type="match status" value="1"/>
</dbReference>
<organism evidence="1">
    <name type="scientific">marine sediment metagenome</name>
    <dbReference type="NCBI Taxonomy" id="412755"/>
    <lineage>
        <taxon>unclassified sequences</taxon>
        <taxon>metagenomes</taxon>
        <taxon>ecological metagenomes</taxon>
    </lineage>
</organism>
<feature type="non-terminal residue" evidence="1">
    <location>
        <position position="228"/>
    </location>
</feature>
<proteinExistence type="predicted"/>
<evidence type="ECO:0000313" key="1">
    <source>
        <dbReference type="EMBL" id="GAI86180.1"/>
    </source>
</evidence>
<protein>
    <submittedName>
        <fullName evidence="1">Uncharacterized protein</fullName>
    </submittedName>
</protein>
<dbReference type="InterPro" id="IPR012341">
    <property type="entry name" value="6hp_glycosidase-like_sf"/>
</dbReference>
<dbReference type="EMBL" id="BARW01009970">
    <property type="protein sequence ID" value="GAI86180.1"/>
    <property type="molecule type" value="Genomic_DNA"/>
</dbReference>
<comment type="caution">
    <text evidence="1">The sequence shown here is derived from an EMBL/GenBank/DDBJ whole genome shotgun (WGS) entry which is preliminary data.</text>
</comment>
<sequence>MKGKTAGWHFQPLKSVRGWIGGHLRTWNRKEYTGETAASLWELYNVKSLGIKNNSWHLEATGPSPAITTPKGYSFNAFDSPYLQLRWKRSGASLNHTVPYVEWLRETDTDYSSDRRVYFYPDKTPLSREYQHSIMTMYRHPQWQGKIKRIRISLAPGESKVTFEIDSFFTVYDTRHTINNPIFILASCRYFNWTGDLDFLRRQINRMRLALRYQQTVMGGLKYNHIRN</sequence>
<reference evidence="1" key="1">
    <citation type="journal article" date="2014" name="Front. Microbiol.">
        <title>High frequency of phylogenetically diverse reductive dehalogenase-homologous genes in deep subseafloor sedimentary metagenomes.</title>
        <authorList>
            <person name="Kawai M."/>
            <person name="Futagami T."/>
            <person name="Toyoda A."/>
            <person name="Takaki Y."/>
            <person name="Nishi S."/>
            <person name="Hori S."/>
            <person name="Arai W."/>
            <person name="Tsubouchi T."/>
            <person name="Morono Y."/>
            <person name="Uchiyama I."/>
            <person name="Ito T."/>
            <person name="Fujiyama A."/>
            <person name="Inagaki F."/>
            <person name="Takami H."/>
        </authorList>
    </citation>
    <scope>NUCLEOTIDE SEQUENCE</scope>
    <source>
        <strain evidence="1">Expedition CK06-06</strain>
    </source>
</reference>
<dbReference type="SUPFAM" id="SSF48208">
    <property type="entry name" value="Six-hairpin glycosidases"/>
    <property type="match status" value="1"/>
</dbReference>
<dbReference type="AlphaFoldDB" id="X1TF19"/>
<gene>
    <name evidence="1" type="ORF">S12H4_19826</name>
</gene>
<dbReference type="InterPro" id="IPR008928">
    <property type="entry name" value="6-hairpin_glycosidase_sf"/>
</dbReference>
<name>X1TF19_9ZZZZ</name>
<dbReference type="GO" id="GO:0005975">
    <property type="term" value="P:carbohydrate metabolic process"/>
    <property type="evidence" value="ECO:0007669"/>
    <property type="project" value="InterPro"/>
</dbReference>